<gene>
    <name evidence="2" type="ORF">MEUPH1_LOCUS11531</name>
</gene>
<evidence type="ECO:0000313" key="2">
    <source>
        <dbReference type="EMBL" id="CAI6355712.1"/>
    </source>
</evidence>
<accession>A0AAV0WJ70</accession>
<dbReference type="AlphaFoldDB" id="A0AAV0WJ70"/>
<evidence type="ECO:0000256" key="1">
    <source>
        <dbReference type="SAM" id="MobiDB-lite"/>
    </source>
</evidence>
<sequence length="135" mass="14689">MFAARMGYDRCQVSVKSVDTIQVRSDRFVVLVVGEMMCPWGSVPEGRKFVQSTVVRWCLPCKFSIIGSVFMFDDAISELGSLEENTTCTDDGDDCQPKSPTPSLAGTQALPSPPSATHTVPPDIKNAECVHCRTA</sequence>
<feature type="region of interest" description="Disordered" evidence="1">
    <location>
        <begin position="83"/>
        <end position="122"/>
    </location>
</feature>
<organism evidence="2 3">
    <name type="scientific">Macrosiphum euphorbiae</name>
    <name type="common">potato aphid</name>
    <dbReference type="NCBI Taxonomy" id="13131"/>
    <lineage>
        <taxon>Eukaryota</taxon>
        <taxon>Metazoa</taxon>
        <taxon>Ecdysozoa</taxon>
        <taxon>Arthropoda</taxon>
        <taxon>Hexapoda</taxon>
        <taxon>Insecta</taxon>
        <taxon>Pterygota</taxon>
        <taxon>Neoptera</taxon>
        <taxon>Paraneoptera</taxon>
        <taxon>Hemiptera</taxon>
        <taxon>Sternorrhyncha</taxon>
        <taxon>Aphidomorpha</taxon>
        <taxon>Aphidoidea</taxon>
        <taxon>Aphididae</taxon>
        <taxon>Macrosiphini</taxon>
        <taxon>Macrosiphum</taxon>
    </lineage>
</organism>
<dbReference type="Proteomes" id="UP001160148">
    <property type="component" value="Unassembled WGS sequence"/>
</dbReference>
<evidence type="ECO:0000313" key="3">
    <source>
        <dbReference type="Proteomes" id="UP001160148"/>
    </source>
</evidence>
<proteinExistence type="predicted"/>
<dbReference type="EMBL" id="CARXXK010000002">
    <property type="protein sequence ID" value="CAI6355712.1"/>
    <property type="molecule type" value="Genomic_DNA"/>
</dbReference>
<feature type="compositionally biased region" description="Polar residues" evidence="1">
    <location>
        <begin position="101"/>
        <end position="118"/>
    </location>
</feature>
<comment type="caution">
    <text evidence="2">The sequence shown here is derived from an EMBL/GenBank/DDBJ whole genome shotgun (WGS) entry which is preliminary data.</text>
</comment>
<keyword evidence="3" id="KW-1185">Reference proteome</keyword>
<reference evidence="2 3" key="1">
    <citation type="submission" date="2023-01" db="EMBL/GenBank/DDBJ databases">
        <authorList>
            <person name="Whitehead M."/>
        </authorList>
    </citation>
    <scope>NUCLEOTIDE SEQUENCE [LARGE SCALE GENOMIC DNA]</scope>
</reference>
<name>A0AAV0WJ70_9HEMI</name>
<protein>
    <submittedName>
        <fullName evidence="2">Uncharacterized protein</fullName>
    </submittedName>
</protein>